<comment type="caution">
    <text evidence="1">The sequence shown here is derived from an EMBL/GenBank/DDBJ whole genome shotgun (WGS) entry which is preliminary data.</text>
</comment>
<dbReference type="OrthoDB" id="1109828at2"/>
<protein>
    <submittedName>
        <fullName evidence="1">SusD-like starch-binding protein associating with outer membrane</fullName>
    </submittedName>
</protein>
<dbReference type="RefSeq" id="WP_133463142.1">
    <property type="nucleotide sequence ID" value="NZ_SNWI01000001.1"/>
</dbReference>
<dbReference type="InterPro" id="IPR011990">
    <property type="entry name" value="TPR-like_helical_dom_sf"/>
</dbReference>
<proteinExistence type="predicted"/>
<dbReference type="SUPFAM" id="SSF48452">
    <property type="entry name" value="TPR-like"/>
    <property type="match status" value="1"/>
</dbReference>
<dbReference type="InterPro" id="IPR041662">
    <property type="entry name" value="SusD-like_2"/>
</dbReference>
<evidence type="ECO:0000313" key="1">
    <source>
        <dbReference type="EMBL" id="TDO05015.1"/>
    </source>
</evidence>
<dbReference type="EMBL" id="SNWI01000001">
    <property type="protein sequence ID" value="TDO05015.1"/>
    <property type="molecule type" value="Genomic_DNA"/>
</dbReference>
<accession>A0A4R6HBH1</accession>
<dbReference type="Gene3D" id="1.25.40.390">
    <property type="match status" value="1"/>
</dbReference>
<reference evidence="1 2" key="1">
    <citation type="submission" date="2019-03" db="EMBL/GenBank/DDBJ databases">
        <title>Freshwater and sediment microbial communities from various areas in North America, analyzing microbe dynamics in response to fracking.</title>
        <authorList>
            <person name="Lamendella R."/>
        </authorList>
    </citation>
    <scope>NUCLEOTIDE SEQUENCE [LARGE SCALE GENOMIC DNA]</scope>
    <source>
        <strain evidence="1 2">114D</strain>
    </source>
</reference>
<gene>
    <name evidence="1" type="ORF">DET52_101371</name>
</gene>
<dbReference type="Proteomes" id="UP000294848">
    <property type="component" value="Unassembled WGS sequence"/>
</dbReference>
<dbReference type="AlphaFoldDB" id="A0A4R6HBH1"/>
<sequence>MKLNKITIHLLIIVLLSACNNFEELNTNEDSATKVNSKLLATGAIIDIMKTANGLSFVDSQFLPKYMGWGEGSRGAQYNDFGRVSFDNYVTLKNYQLMIELAEERDSEAYEALALFLKSFLLYNQTIAVGDIPYTEILKGKENFLTPKYDNQKDIFKSLIENLDLSIELFGKASDFEGDPIFGGDVNKWRKVVNAFELRLLINLSKKVSDAELNVEQKFEQVYKRGILMESNEDNLQLAFSDKSGQLYPFNIAHNKHFDYPMLSNTLMDILKKHEDYRMFYFASPSKAKLTEGKTESDFDSYVGVEVSDPVEDIRAKYVAGEYCGLNKRYIYYEPGEPHIVIGYSEQNFILAEAALRGWIQEDASQFYKKAIKAHFEFLNAHTPDDVTYHYGRKITTQIIDDYLQKPSVQLSGDFTNKLRMVMEQKYVASFLQLDWQPYYDYRRTGYPLLPINSETNMNFKEPSKIPVRWLYPQIEFEYNKEQVQKALDSQFGGVDEVNKLMWILKE</sequence>
<dbReference type="Pfam" id="PF12771">
    <property type="entry name" value="SusD-like_2"/>
    <property type="match status" value="1"/>
</dbReference>
<organism evidence="1 2">
    <name type="scientific">Sunxiuqinia elliptica</name>
    <dbReference type="NCBI Taxonomy" id="655355"/>
    <lineage>
        <taxon>Bacteria</taxon>
        <taxon>Pseudomonadati</taxon>
        <taxon>Bacteroidota</taxon>
        <taxon>Bacteroidia</taxon>
        <taxon>Marinilabiliales</taxon>
        <taxon>Prolixibacteraceae</taxon>
        <taxon>Sunxiuqinia</taxon>
    </lineage>
</organism>
<dbReference type="PROSITE" id="PS51257">
    <property type="entry name" value="PROKAR_LIPOPROTEIN"/>
    <property type="match status" value="1"/>
</dbReference>
<name>A0A4R6HBH1_9BACT</name>
<evidence type="ECO:0000313" key="2">
    <source>
        <dbReference type="Proteomes" id="UP000294848"/>
    </source>
</evidence>